<name>A0A1M4X6V5_9BACL</name>
<dbReference type="SUPFAM" id="SSF57783">
    <property type="entry name" value="Zinc beta-ribbon"/>
    <property type="match status" value="1"/>
</dbReference>
<dbReference type="RefSeq" id="WP_175552322.1">
    <property type="nucleotide sequence ID" value="NZ_FQVL01000004.1"/>
</dbReference>
<sequence>MKIFEPSVYIYARFFWGGDGHKKPKKCPRCGSDVIKEDDDRFICHNCDHRWIPN</sequence>
<organism evidence="1 2">
    <name type="scientific">Seinonella peptonophila</name>
    <dbReference type="NCBI Taxonomy" id="112248"/>
    <lineage>
        <taxon>Bacteria</taxon>
        <taxon>Bacillati</taxon>
        <taxon>Bacillota</taxon>
        <taxon>Bacilli</taxon>
        <taxon>Bacillales</taxon>
        <taxon>Thermoactinomycetaceae</taxon>
        <taxon>Seinonella</taxon>
    </lineage>
</organism>
<dbReference type="STRING" id="112248.SAMN05444392_104139"/>
<accession>A0A1M4X6V5</accession>
<gene>
    <name evidence="1" type="ORF">SAMN05444392_104139</name>
</gene>
<proteinExistence type="predicted"/>
<dbReference type="EMBL" id="FQVL01000004">
    <property type="protein sequence ID" value="SHE88822.1"/>
    <property type="molecule type" value="Genomic_DNA"/>
</dbReference>
<protein>
    <submittedName>
        <fullName evidence="1">PhnA Zinc-Ribbon</fullName>
    </submittedName>
</protein>
<dbReference type="AlphaFoldDB" id="A0A1M4X6V5"/>
<evidence type="ECO:0000313" key="1">
    <source>
        <dbReference type="EMBL" id="SHE88822.1"/>
    </source>
</evidence>
<dbReference type="Gene3D" id="2.20.25.10">
    <property type="match status" value="1"/>
</dbReference>
<reference evidence="1 2" key="1">
    <citation type="submission" date="2016-11" db="EMBL/GenBank/DDBJ databases">
        <authorList>
            <person name="Jaros S."/>
            <person name="Januszkiewicz K."/>
            <person name="Wedrychowicz H."/>
        </authorList>
    </citation>
    <scope>NUCLEOTIDE SEQUENCE [LARGE SCALE GENOMIC DNA]</scope>
    <source>
        <strain evidence="1 2">DSM 44666</strain>
    </source>
</reference>
<dbReference type="Proteomes" id="UP000184476">
    <property type="component" value="Unassembled WGS sequence"/>
</dbReference>
<keyword evidence="2" id="KW-1185">Reference proteome</keyword>
<evidence type="ECO:0000313" key="2">
    <source>
        <dbReference type="Proteomes" id="UP000184476"/>
    </source>
</evidence>